<dbReference type="PROSITE" id="PS50908">
    <property type="entry name" value="RWD"/>
    <property type="match status" value="1"/>
</dbReference>
<organism evidence="10 11">
    <name type="scientific">Umbelopsis vinacea</name>
    <dbReference type="NCBI Taxonomy" id="44442"/>
    <lineage>
        <taxon>Eukaryota</taxon>
        <taxon>Fungi</taxon>
        <taxon>Fungi incertae sedis</taxon>
        <taxon>Mucoromycota</taxon>
        <taxon>Mucoromycotina</taxon>
        <taxon>Umbelopsidomycetes</taxon>
        <taxon>Umbelopsidales</taxon>
        <taxon>Umbelopsidaceae</taxon>
        <taxon>Umbelopsis</taxon>
    </lineage>
</organism>
<comment type="caution">
    <text evidence="10">The sequence shown here is derived from an EMBL/GenBank/DDBJ whole genome shotgun (WGS) entry which is preliminary data.</text>
</comment>
<feature type="region of interest" description="Disordered" evidence="5">
    <location>
        <begin position="531"/>
        <end position="550"/>
    </location>
</feature>
<feature type="compositionally biased region" description="Basic and acidic residues" evidence="5">
    <location>
        <begin position="182"/>
        <end position="200"/>
    </location>
</feature>
<feature type="domain" description="Helicase ATP-binding" evidence="8">
    <location>
        <begin position="594"/>
        <end position="761"/>
    </location>
</feature>
<dbReference type="PANTHER" id="PTHR18934:SF267">
    <property type="entry name" value="ATP-DEPENDENT RNA HELICASE YLR419W-RELATED"/>
    <property type="match status" value="1"/>
</dbReference>
<dbReference type="SMART" id="SM00487">
    <property type="entry name" value="DEXDc"/>
    <property type="match status" value="1"/>
</dbReference>
<dbReference type="InterPro" id="IPR059023">
    <property type="entry name" value="RNA_hel_CTD"/>
</dbReference>
<keyword evidence="11" id="KW-1185">Reference proteome</keyword>
<evidence type="ECO:0000259" key="9">
    <source>
        <dbReference type="PROSITE" id="PS51194"/>
    </source>
</evidence>
<dbReference type="PANTHER" id="PTHR18934">
    <property type="entry name" value="ATP-DEPENDENT RNA HELICASE"/>
    <property type="match status" value="1"/>
</dbReference>
<dbReference type="InterPro" id="IPR011709">
    <property type="entry name" value="DEAD-box_helicase_OB_fold"/>
</dbReference>
<dbReference type="InterPro" id="IPR027417">
    <property type="entry name" value="P-loop_NTPase"/>
</dbReference>
<reference evidence="10" key="1">
    <citation type="submission" date="2020-12" db="EMBL/GenBank/DDBJ databases">
        <title>Metabolic potential, ecology and presence of endohyphal bacteria is reflected in genomic diversity of Mucoromycotina.</title>
        <authorList>
            <person name="Muszewska A."/>
            <person name="Okrasinska A."/>
            <person name="Steczkiewicz K."/>
            <person name="Drgas O."/>
            <person name="Orlowska M."/>
            <person name="Perlinska-Lenart U."/>
            <person name="Aleksandrzak-Piekarczyk T."/>
            <person name="Szatraj K."/>
            <person name="Zielenkiewicz U."/>
            <person name="Pilsyk S."/>
            <person name="Malc E."/>
            <person name="Mieczkowski P."/>
            <person name="Kruszewska J.S."/>
            <person name="Biernat P."/>
            <person name="Pawlowska J."/>
        </authorList>
    </citation>
    <scope>NUCLEOTIDE SEQUENCE</scope>
    <source>
        <strain evidence="10">WA0000051536</strain>
    </source>
</reference>
<evidence type="ECO:0000259" key="8">
    <source>
        <dbReference type="PROSITE" id="PS51192"/>
    </source>
</evidence>
<dbReference type="Gene3D" id="1.20.120.1080">
    <property type="match status" value="1"/>
</dbReference>
<protein>
    <recommendedName>
        <fullName evidence="12">P-loop containing nucleoside triphosphate hydrolase protein</fullName>
    </recommendedName>
</protein>
<dbReference type="Proteomes" id="UP000612746">
    <property type="component" value="Unassembled WGS sequence"/>
</dbReference>
<evidence type="ECO:0000256" key="4">
    <source>
        <dbReference type="ARBA" id="ARBA00022840"/>
    </source>
</evidence>
<feature type="compositionally biased region" description="Low complexity" evidence="5">
    <location>
        <begin position="35"/>
        <end position="47"/>
    </location>
</feature>
<feature type="domain" description="Helicase C-terminal" evidence="9">
    <location>
        <begin position="837"/>
        <end position="1007"/>
    </location>
</feature>
<feature type="region of interest" description="Disordered" evidence="5">
    <location>
        <begin position="172"/>
        <end position="219"/>
    </location>
</feature>
<dbReference type="SUPFAM" id="SSF54768">
    <property type="entry name" value="dsRNA-binding domain-like"/>
    <property type="match status" value="1"/>
</dbReference>
<dbReference type="FunFam" id="3.40.50.300:FF:001214">
    <property type="entry name" value="DExH-box ATP-dependent RNA helicase"/>
    <property type="match status" value="1"/>
</dbReference>
<dbReference type="FunFam" id="1.20.120.1080:FF:000002">
    <property type="entry name" value="Putative ATP-dependent RNA helicase DHX36"/>
    <property type="match status" value="1"/>
</dbReference>
<dbReference type="Pfam" id="PF07717">
    <property type="entry name" value="OB_NTP_bind"/>
    <property type="match status" value="1"/>
</dbReference>
<dbReference type="InterPro" id="IPR056890">
    <property type="entry name" value="UBA_DHX29-like"/>
</dbReference>
<dbReference type="Gene3D" id="3.10.110.10">
    <property type="entry name" value="Ubiquitin Conjugating Enzyme"/>
    <property type="match status" value="1"/>
</dbReference>
<dbReference type="SUPFAM" id="SSF46934">
    <property type="entry name" value="UBA-like"/>
    <property type="match status" value="1"/>
</dbReference>
<evidence type="ECO:0000256" key="3">
    <source>
        <dbReference type="ARBA" id="ARBA00022806"/>
    </source>
</evidence>
<evidence type="ECO:0000256" key="1">
    <source>
        <dbReference type="ARBA" id="ARBA00022741"/>
    </source>
</evidence>
<dbReference type="InterPro" id="IPR056328">
    <property type="entry name" value="DSRM_DHX29"/>
</dbReference>
<dbReference type="OrthoDB" id="5600252at2759"/>
<dbReference type="GO" id="GO:0005524">
    <property type="term" value="F:ATP binding"/>
    <property type="evidence" value="ECO:0007669"/>
    <property type="project" value="UniProtKB-KW"/>
</dbReference>
<evidence type="ECO:0000256" key="2">
    <source>
        <dbReference type="ARBA" id="ARBA00022801"/>
    </source>
</evidence>
<dbReference type="CDD" id="cd18791">
    <property type="entry name" value="SF2_C_RHA"/>
    <property type="match status" value="1"/>
</dbReference>
<dbReference type="InterPro" id="IPR014001">
    <property type="entry name" value="Helicase_ATP-bd"/>
</dbReference>
<feature type="region of interest" description="Disordered" evidence="5">
    <location>
        <begin position="1"/>
        <end position="52"/>
    </location>
</feature>
<feature type="compositionally biased region" description="Basic residues" evidence="5">
    <location>
        <begin position="534"/>
        <end position="549"/>
    </location>
</feature>
<keyword evidence="2" id="KW-0378">Hydrolase</keyword>
<sequence>MPPKSKKPAAKADPPSKDAAKEKTTPAPKKRIVKNGNANSNSAGSGSTAVDSERKSLFGDWTGKTPSTLLYEHCQKNQWEKPVFEVGRTREGFVSTVVLGKHNKKTSQVDQVKMSPPFLFMPTAVEARHVAATYVLHRVNSNMPMYRIMPPQHRDMWLNLDKEKTKQNEWMYSSDPFNARPPEPKRQNAVDRSISKESDNRSVPMPVSKTFGEKPREDADVPENIRKYWESLPLVHMNADNRSFVENVIRDQSRYYPLFQDEPLKTDAEKKPIRNTLCKMGFRPAHVDESLDYCRDVDSALDWLCLHVPEDDLPSNFLSPKYNPNMTTISHTTKSLGKDWLIQRMSTLGFPQTLCVSALEEADGDETGALKILLQRLIEDEDHAEAVSESDVPHEELEAMRQDEILALESIYENGVNIKNENDNMTFEIDIKPSSGETLPTNGCPVTLEIQIPKGSNYPYELPLFIIHCEALPSYIRLACMKQVMQEARANINMPMIYMCIEYLNENIVNLIHNPPKLRDVTESFISAPSIPAQKKKTSKHQTQRKRKLTEKELTDLSQKLVEKLNEMNLAEQYQAIGKVRNNLPAYTFKEQVVNAVLKNQVVIVCGETGCGKTTQVPQFILDHEIKSKQGSKCNIICTQPRRISAIGVADRVATERCDTVGNSVGYSIRGETKSSSNTNLLFCTTGVLLRRLQSDPLLEGVSHIMVDEVHERSVDSDFLLVLLRDVLSRRKDIKLVLMSATINQKLFSDYFNKAPTIEIPGFTHPVTDYYLEDILEKTGHKSNLKTQKKKAGDSDLVTWQQQYRNAGYSDSTVKALEPYRNQDSIDYELIASTVKYITENDVKMDNGLGAILIFLPGVMEIKRCLDMIDDYLPNKSSFELIPLHAGLSSQEQARVFKSVPKTVRKIVAATNVAETSITIDGIIYVIDSGRVKETQFDAATNMMRLAETWASRASCKQRRGRAGRTRPGQCFKLFTREAEGKMQAQQTPELLRTPLEQLCLQIKAMGESDVTKFLQRAIDPPSMQALAQAIVTLKNVSAIDETPEGKLTALGKHMANIPADLKISKMILFGAVFRCLDPILIIAAIMSFKSPFYSPMEQRDEARKAREKFFVGNSDWLTDMRAYQEWDNLRKQKVGQSALRKFCDQSNTVALKNYLAYNTLMEISSLKKQLLEALQGVGFAQNKNDYDVYNKNSENTNLIKSIIFAGLNPNIVKVHLPDAKYDKVLSGTVEREKEAREIKFYTKDDGRVFVHPSSMLFSVTNYSPPFLTYFSKMATSKTFLRDGTEIPLYSILLFGGTVKVDHHNRGLSVGSDSWIKMRAWPRIGTLVHQLRWLLNSLLDAKIEDPSLEGKLIFDLHALHV</sequence>
<dbReference type="GO" id="GO:0004386">
    <property type="term" value="F:helicase activity"/>
    <property type="evidence" value="ECO:0007669"/>
    <property type="project" value="UniProtKB-KW"/>
</dbReference>
<evidence type="ECO:0000313" key="10">
    <source>
        <dbReference type="EMBL" id="KAG2187047.1"/>
    </source>
</evidence>
<feature type="domain" description="RWD" evidence="7">
    <location>
        <begin position="403"/>
        <end position="511"/>
    </location>
</feature>
<dbReference type="Gene3D" id="3.30.160.20">
    <property type="match status" value="1"/>
</dbReference>
<dbReference type="SMART" id="SM00847">
    <property type="entry name" value="HA2"/>
    <property type="match status" value="1"/>
</dbReference>
<dbReference type="InterPro" id="IPR015940">
    <property type="entry name" value="UBA"/>
</dbReference>
<dbReference type="InterPro" id="IPR007502">
    <property type="entry name" value="Helicase-assoc_dom"/>
</dbReference>
<dbReference type="GO" id="GO:0003723">
    <property type="term" value="F:RNA binding"/>
    <property type="evidence" value="ECO:0007669"/>
    <property type="project" value="TreeGrafter"/>
</dbReference>
<dbReference type="Pfam" id="PF26026">
    <property type="entry name" value="RNA_hel_CTD"/>
    <property type="match status" value="1"/>
</dbReference>
<dbReference type="InterPro" id="IPR011545">
    <property type="entry name" value="DEAD/DEAH_box_helicase_dom"/>
</dbReference>
<keyword evidence="4" id="KW-0067">ATP-binding</keyword>
<dbReference type="Pfam" id="PF00270">
    <property type="entry name" value="DEAD"/>
    <property type="match status" value="1"/>
</dbReference>
<dbReference type="SMART" id="SM00591">
    <property type="entry name" value="RWD"/>
    <property type="match status" value="1"/>
</dbReference>
<dbReference type="InterPro" id="IPR009060">
    <property type="entry name" value="UBA-like_sf"/>
</dbReference>
<feature type="compositionally biased region" description="Basic and acidic residues" evidence="5">
    <location>
        <begin position="14"/>
        <end position="24"/>
    </location>
</feature>
<dbReference type="EMBL" id="JAEPRA010000004">
    <property type="protein sequence ID" value="KAG2187047.1"/>
    <property type="molecule type" value="Genomic_DNA"/>
</dbReference>
<dbReference type="InterPro" id="IPR016135">
    <property type="entry name" value="UBQ-conjugating_enzyme/RWD"/>
</dbReference>
<evidence type="ECO:0000259" key="6">
    <source>
        <dbReference type="PROSITE" id="PS50030"/>
    </source>
</evidence>
<dbReference type="InterPro" id="IPR002464">
    <property type="entry name" value="DNA/RNA_helicase_DEAH_CS"/>
</dbReference>
<dbReference type="SUPFAM" id="SSF54495">
    <property type="entry name" value="UBC-like"/>
    <property type="match status" value="1"/>
</dbReference>
<dbReference type="Gene3D" id="3.40.50.300">
    <property type="entry name" value="P-loop containing nucleotide triphosphate hydrolases"/>
    <property type="match status" value="2"/>
</dbReference>
<feature type="domain" description="UBA" evidence="6">
    <location>
        <begin position="335"/>
        <end position="376"/>
    </location>
</feature>
<evidence type="ECO:0008006" key="12">
    <source>
        <dbReference type="Google" id="ProtNLM"/>
    </source>
</evidence>
<dbReference type="CDD" id="cd17917">
    <property type="entry name" value="DEXHc_RHA-like"/>
    <property type="match status" value="1"/>
</dbReference>
<proteinExistence type="predicted"/>
<dbReference type="SMART" id="SM00490">
    <property type="entry name" value="HELICc"/>
    <property type="match status" value="1"/>
</dbReference>
<dbReference type="Pfam" id="PF00271">
    <property type="entry name" value="Helicase_C"/>
    <property type="match status" value="1"/>
</dbReference>
<dbReference type="PROSITE" id="PS51194">
    <property type="entry name" value="HELICASE_CTER"/>
    <property type="match status" value="1"/>
</dbReference>
<name>A0A8H7Q6P9_9FUNG</name>
<dbReference type="InterPro" id="IPR006575">
    <property type="entry name" value="RWD_dom"/>
</dbReference>
<dbReference type="SUPFAM" id="SSF52540">
    <property type="entry name" value="P-loop containing nucleoside triphosphate hydrolases"/>
    <property type="match status" value="1"/>
</dbReference>
<dbReference type="Pfam" id="PF24899">
    <property type="entry name" value="UBA_DHX29"/>
    <property type="match status" value="1"/>
</dbReference>
<dbReference type="Pfam" id="PF24385">
    <property type="entry name" value="DSRM_DHX29"/>
    <property type="match status" value="1"/>
</dbReference>
<evidence type="ECO:0000313" key="11">
    <source>
        <dbReference type="Proteomes" id="UP000612746"/>
    </source>
</evidence>
<dbReference type="PROSITE" id="PS51192">
    <property type="entry name" value="HELICASE_ATP_BIND_1"/>
    <property type="match status" value="1"/>
</dbReference>
<dbReference type="GO" id="GO:1990904">
    <property type="term" value="C:ribonucleoprotein complex"/>
    <property type="evidence" value="ECO:0007669"/>
    <property type="project" value="UniProtKB-ARBA"/>
</dbReference>
<dbReference type="Pfam" id="PF21010">
    <property type="entry name" value="HA2_C"/>
    <property type="match status" value="1"/>
</dbReference>
<evidence type="ECO:0000256" key="5">
    <source>
        <dbReference type="SAM" id="MobiDB-lite"/>
    </source>
</evidence>
<evidence type="ECO:0000259" key="7">
    <source>
        <dbReference type="PROSITE" id="PS50908"/>
    </source>
</evidence>
<dbReference type="GO" id="GO:0016787">
    <property type="term" value="F:hydrolase activity"/>
    <property type="evidence" value="ECO:0007669"/>
    <property type="project" value="UniProtKB-KW"/>
</dbReference>
<dbReference type="Pfam" id="PF05773">
    <property type="entry name" value="RWD"/>
    <property type="match status" value="1"/>
</dbReference>
<gene>
    <name evidence="10" type="ORF">INT44_003275</name>
</gene>
<dbReference type="InterPro" id="IPR001650">
    <property type="entry name" value="Helicase_C-like"/>
</dbReference>
<accession>A0A8H7Q6P9</accession>
<keyword evidence="3" id="KW-0347">Helicase</keyword>
<keyword evidence="1" id="KW-0547">Nucleotide-binding</keyword>
<dbReference type="PROSITE" id="PS00690">
    <property type="entry name" value="DEAH_ATP_HELICASE"/>
    <property type="match status" value="1"/>
</dbReference>
<dbReference type="PROSITE" id="PS50030">
    <property type="entry name" value="UBA"/>
    <property type="match status" value="1"/>
</dbReference>